<reference evidence="1" key="1">
    <citation type="submission" date="2022-08" db="EMBL/GenBank/DDBJ databases">
        <title>Genome Sequence of Pycnoporus sanguineus.</title>
        <authorList>
            <person name="Buettner E."/>
        </authorList>
    </citation>
    <scope>NUCLEOTIDE SEQUENCE</scope>
    <source>
        <strain evidence="1">CG-C14</strain>
    </source>
</reference>
<dbReference type="Proteomes" id="UP001144978">
    <property type="component" value="Unassembled WGS sequence"/>
</dbReference>
<comment type="caution">
    <text evidence="1">The sequence shown here is derived from an EMBL/GenBank/DDBJ whole genome shotgun (WGS) entry which is preliminary data.</text>
</comment>
<accession>A0ACC1Q257</accession>
<name>A0ACC1Q257_9APHY</name>
<evidence type="ECO:0000313" key="1">
    <source>
        <dbReference type="EMBL" id="KAJ3008800.1"/>
    </source>
</evidence>
<protein>
    <submittedName>
        <fullName evidence="1">Uncharacterized protein</fullName>
    </submittedName>
</protein>
<sequence>MLGAPSNPGLVLRCPFTAKQHEPTVGTFVKRKDIWSWKPRKDWKWDGYAAYELHSWLGNRRTASRANPRQTWSSLYDLLPFVVMPGCAPNDELNSQESARIDLLGEPDFGYIGYAAKSTAEASGNSTAEDTS</sequence>
<keyword evidence="2" id="KW-1185">Reference proteome</keyword>
<organism evidence="1 2">
    <name type="scientific">Trametes sanguinea</name>
    <dbReference type="NCBI Taxonomy" id="158606"/>
    <lineage>
        <taxon>Eukaryota</taxon>
        <taxon>Fungi</taxon>
        <taxon>Dikarya</taxon>
        <taxon>Basidiomycota</taxon>
        <taxon>Agaricomycotina</taxon>
        <taxon>Agaricomycetes</taxon>
        <taxon>Polyporales</taxon>
        <taxon>Polyporaceae</taxon>
        <taxon>Trametes</taxon>
    </lineage>
</organism>
<gene>
    <name evidence="1" type="ORF">NUW54_g3016</name>
</gene>
<proteinExistence type="predicted"/>
<evidence type="ECO:0000313" key="2">
    <source>
        <dbReference type="Proteomes" id="UP001144978"/>
    </source>
</evidence>
<dbReference type="EMBL" id="JANSHE010000608">
    <property type="protein sequence ID" value="KAJ3008800.1"/>
    <property type="molecule type" value="Genomic_DNA"/>
</dbReference>